<evidence type="ECO:0008006" key="9">
    <source>
        <dbReference type="Google" id="ProtNLM"/>
    </source>
</evidence>
<protein>
    <recommendedName>
        <fullName evidence="9">FG-GAP repeat protein</fullName>
    </recommendedName>
</protein>
<evidence type="ECO:0000256" key="4">
    <source>
        <dbReference type="ARBA" id="ARBA00023180"/>
    </source>
</evidence>
<keyword evidence="8" id="KW-1185">Reference proteome</keyword>
<dbReference type="RefSeq" id="WP_307788543.1">
    <property type="nucleotide sequence ID" value="NZ_JADOTY010000001.1"/>
</dbReference>
<keyword evidence="2" id="KW-0677">Repeat</keyword>
<evidence type="ECO:0000313" key="7">
    <source>
        <dbReference type="EMBL" id="MBG6101204.1"/>
    </source>
</evidence>
<dbReference type="EMBL" id="JADOTY010000001">
    <property type="protein sequence ID" value="MBG6101204.1"/>
    <property type="molecule type" value="Genomic_DNA"/>
</dbReference>
<dbReference type="Gene3D" id="2.130.10.130">
    <property type="entry name" value="Integrin alpha, N-terminal"/>
    <property type="match status" value="3"/>
</dbReference>
<keyword evidence="6" id="KW-0472">Membrane</keyword>
<evidence type="ECO:0000256" key="5">
    <source>
        <dbReference type="SAM" id="MobiDB-lite"/>
    </source>
</evidence>
<keyword evidence="4" id="KW-0325">Glycoprotein</keyword>
<dbReference type="Pfam" id="PF01839">
    <property type="entry name" value="FG-GAP"/>
    <property type="match status" value="4"/>
</dbReference>
<reference evidence="7 8" key="1">
    <citation type="submission" date="2020-11" db="EMBL/GenBank/DDBJ databases">
        <title>Sequencing the genomes of 1000 actinobacteria strains.</title>
        <authorList>
            <person name="Klenk H.-P."/>
        </authorList>
    </citation>
    <scope>NUCLEOTIDE SEQUENCE [LARGE SCALE GENOMIC DNA]</scope>
    <source>
        <strain evidence="7 8">DSM 101695</strain>
    </source>
</reference>
<dbReference type="PANTHER" id="PTHR23221:SF7">
    <property type="entry name" value="PHOSPHATIDYLINOSITOL-GLYCAN-SPECIFIC PHOSPHOLIPASE D"/>
    <property type="match status" value="1"/>
</dbReference>
<proteinExistence type="predicted"/>
<dbReference type="InterPro" id="IPR000413">
    <property type="entry name" value="Integrin_alpha"/>
</dbReference>
<keyword evidence="6" id="KW-1133">Transmembrane helix</keyword>
<accession>A0ABS0JXU6</accession>
<comment type="caution">
    <text evidence="7">The sequence shown here is derived from an EMBL/GenBank/DDBJ whole genome shotgun (WGS) entry which is preliminary data.</text>
</comment>
<feature type="region of interest" description="Disordered" evidence="5">
    <location>
        <begin position="10"/>
        <end position="31"/>
    </location>
</feature>
<dbReference type="Proteomes" id="UP000631791">
    <property type="component" value="Unassembled WGS sequence"/>
</dbReference>
<gene>
    <name evidence="7" type="ORF">IW249_001618</name>
</gene>
<keyword evidence="3" id="KW-0378">Hydrolase</keyword>
<dbReference type="SUPFAM" id="SSF69318">
    <property type="entry name" value="Integrin alpha N-terminal domain"/>
    <property type="match status" value="2"/>
</dbReference>
<evidence type="ECO:0000256" key="1">
    <source>
        <dbReference type="ARBA" id="ARBA00022729"/>
    </source>
</evidence>
<dbReference type="PRINTS" id="PR01185">
    <property type="entry name" value="INTEGRINA"/>
</dbReference>
<feature type="transmembrane region" description="Helical" evidence="6">
    <location>
        <begin position="57"/>
        <end position="75"/>
    </location>
</feature>
<dbReference type="PANTHER" id="PTHR23221">
    <property type="entry name" value="GLYCOSYLPHOSPHATIDYLINOSITOL PHOSPHOLIPASE D"/>
    <property type="match status" value="1"/>
</dbReference>
<sequence length="604" mass="61340">MDRTCVRRFQGRRLPDATRRPRPPLQPTTRSSHFGNLIARLWCRGAYRNGVSMRRSAAFLVLPTVLASLVISAPAKAAEDVRTITRDGVVLQHHTVSWMKTPTRFRGMGVGRSDFDGDGVDDIAVTGTPSNYTLPAEPTGVVSVRYSSAPKIDYLMGVLTGGSGCVCFGMALVAGDFNGDRFDDLAIGDPDEPDPKNKTHAGGVWVIPGSGTGLVVDSAIHFNQDSPGIPDSPETFDQFGAALAAGDINGDGREDLAIGAWAEAIGSKAMAGAVTVLFGGSAGLTATGAQHLHQDLASVPGAAEANDQFGYTLAIGKVDNNRYHDLVIGAPRENDGVSWDGSGMVTLMWGSASGVSSTGATSVTGAAIEPNDGTGTIAWYLGDAVAVGDVNGDGLGEVIVGASGAQTPDINGGLIAAFPGRAAGLSSSGVQVITQRTAGVPGDPAGDDRFGGVLAVGDVTGDGRADVLVGAPGDQIGAKAGAGSITLLKGAAGGLTGTGAQAFDQNHSAVPDGSETGDKFGSAIALLNLDRTGGLDALVASPGEEVSGDLAGYPSGVVNPFYGAAGGLVPQNKTWSGLSERTEILWPMNYGLRIAGPQSGGPLF</sequence>
<dbReference type="InterPro" id="IPR028994">
    <property type="entry name" value="Integrin_alpha_N"/>
</dbReference>
<dbReference type="SMART" id="SM00191">
    <property type="entry name" value="Int_alpha"/>
    <property type="match status" value="5"/>
</dbReference>
<evidence type="ECO:0000256" key="3">
    <source>
        <dbReference type="ARBA" id="ARBA00022801"/>
    </source>
</evidence>
<evidence type="ECO:0000313" key="8">
    <source>
        <dbReference type="Proteomes" id="UP000631791"/>
    </source>
</evidence>
<keyword evidence="1" id="KW-0732">Signal</keyword>
<evidence type="ECO:0000256" key="2">
    <source>
        <dbReference type="ARBA" id="ARBA00022737"/>
    </source>
</evidence>
<name>A0ABS0JXU6_9ACTN</name>
<evidence type="ECO:0000256" key="6">
    <source>
        <dbReference type="SAM" id="Phobius"/>
    </source>
</evidence>
<organism evidence="7 8">
    <name type="scientific">Micromonospora vinacea</name>
    <dbReference type="NCBI Taxonomy" id="709878"/>
    <lineage>
        <taxon>Bacteria</taxon>
        <taxon>Bacillati</taxon>
        <taxon>Actinomycetota</taxon>
        <taxon>Actinomycetes</taxon>
        <taxon>Micromonosporales</taxon>
        <taxon>Micromonosporaceae</taxon>
        <taxon>Micromonospora</taxon>
    </lineage>
</organism>
<keyword evidence="6" id="KW-0812">Transmembrane</keyword>
<dbReference type="PROSITE" id="PS51470">
    <property type="entry name" value="FG_GAP"/>
    <property type="match status" value="4"/>
</dbReference>
<dbReference type="InterPro" id="IPR013519">
    <property type="entry name" value="Int_alpha_beta-p"/>
</dbReference>
<dbReference type="InterPro" id="IPR013517">
    <property type="entry name" value="FG-GAP"/>
</dbReference>